<evidence type="ECO:0000313" key="2">
    <source>
        <dbReference type="Proteomes" id="UP000003751"/>
    </source>
</evidence>
<evidence type="ECO:0000313" key="1">
    <source>
        <dbReference type="EMBL" id="EFW91749.1"/>
    </source>
</evidence>
<gene>
    <name evidence="1" type="ORF">ZOD2009_12887</name>
</gene>
<protein>
    <submittedName>
        <fullName evidence="1">Uncharacterized protein</fullName>
    </submittedName>
</protein>
<organism evidence="1 2">
    <name type="scientific">Haladaptatus paucihalophilus DX253</name>
    <dbReference type="NCBI Taxonomy" id="797209"/>
    <lineage>
        <taxon>Archaea</taxon>
        <taxon>Methanobacteriati</taxon>
        <taxon>Methanobacteriota</taxon>
        <taxon>Stenosarchaea group</taxon>
        <taxon>Halobacteria</taxon>
        <taxon>Halobacteriales</taxon>
        <taxon>Haladaptataceae</taxon>
        <taxon>Haladaptatus</taxon>
    </lineage>
</organism>
<dbReference type="AlphaFoldDB" id="E7QUU2"/>
<name>E7QUU2_HALPU</name>
<reference evidence="1 2" key="1">
    <citation type="journal article" date="2014" name="ISME J.">
        <title>Trehalose/2-sulfotrehalose biosynthesis and glycine-betaine uptake are widely spread mechanisms for osmoadaptation in the Halobacteriales.</title>
        <authorList>
            <person name="Youssef N.H."/>
            <person name="Savage-Ashlock K.N."/>
            <person name="McCully A.L."/>
            <person name="Luedtke B."/>
            <person name="Shaw E.I."/>
            <person name="Hoff W.D."/>
            <person name="Elshahed M.S."/>
        </authorList>
    </citation>
    <scope>NUCLEOTIDE SEQUENCE [LARGE SCALE GENOMIC DNA]</scope>
    <source>
        <strain evidence="1 2">DX253</strain>
    </source>
</reference>
<dbReference type="EMBL" id="AEMG01000012">
    <property type="protein sequence ID" value="EFW91749.1"/>
    <property type="molecule type" value="Genomic_DNA"/>
</dbReference>
<comment type="caution">
    <text evidence="1">The sequence shown here is derived from an EMBL/GenBank/DDBJ whole genome shotgun (WGS) entry which is preliminary data.</text>
</comment>
<dbReference type="Proteomes" id="UP000003751">
    <property type="component" value="Unassembled WGS sequence"/>
</dbReference>
<proteinExistence type="predicted"/>
<accession>E7QUU2</accession>
<sequence length="45" mass="4931">MALDDDFVILDDERYFTRDGAELAVAAGTENSFEGVHIDDVVEGL</sequence>